<proteinExistence type="predicted"/>
<dbReference type="InterPro" id="IPR010535">
    <property type="entry name" value="DUF1110"/>
</dbReference>
<gene>
    <name evidence="1" type="ORF">EJB05_55920</name>
</gene>
<feature type="non-terminal residue" evidence="1">
    <location>
        <position position="1"/>
    </location>
</feature>
<dbReference type="Pfam" id="PF06533">
    <property type="entry name" value="DUF1110"/>
    <property type="match status" value="1"/>
</dbReference>
<reference evidence="1 2" key="1">
    <citation type="journal article" date="2019" name="Sci. Rep.">
        <title>A high-quality genome of Eragrostis curvula grass provides insights into Poaceae evolution and supports new strategies to enhance forage quality.</title>
        <authorList>
            <person name="Carballo J."/>
            <person name="Santos B.A.C.M."/>
            <person name="Zappacosta D."/>
            <person name="Garbus I."/>
            <person name="Selva J.P."/>
            <person name="Gallo C.A."/>
            <person name="Diaz A."/>
            <person name="Albertini E."/>
            <person name="Caccamo M."/>
            <person name="Echenique V."/>
        </authorList>
    </citation>
    <scope>NUCLEOTIDE SEQUENCE [LARGE SCALE GENOMIC DNA]</scope>
    <source>
        <strain evidence="2">cv. Victoria</strain>
        <tissue evidence="1">Leaf</tissue>
    </source>
</reference>
<dbReference type="Proteomes" id="UP000324897">
    <property type="component" value="Unassembled WGS sequence"/>
</dbReference>
<comment type="caution">
    <text evidence="1">The sequence shown here is derived from an EMBL/GenBank/DDBJ whole genome shotgun (WGS) entry which is preliminary data.</text>
</comment>
<accession>A0A5J9SIF3</accession>
<organism evidence="1 2">
    <name type="scientific">Eragrostis curvula</name>
    <name type="common">weeping love grass</name>
    <dbReference type="NCBI Taxonomy" id="38414"/>
    <lineage>
        <taxon>Eukaryota</taxon>
        <taxon>Viridiplantae</taxon>
        <taxon>Streptophyta</taxon>
        <taxon>Embryophyta</taxon>
        <taxon>Tracheophyta</taxon>
        <taxon>Spermatophyta</taxon>
        <taxon>Magnoliopsida</taxon>
        <taxon>Liliopsida</taxon>
        <taxon>Poales</taxon>
        <taxon>Poaceae</taxon>
        <taxon>PACMAD clade</taxon>
        <taxon>Chloridoideae</taxon>
        <taxon>Eragrostideae</taxon>
        <taxon>Eragrostidinae</taxon>
        <taxon>Eragrostis</taxon>
    </lineage>
</organism>
<dbReference type="AlphaFoldDB" id="A0A5J9SIF3"/>
<dbReference type="PANTHER" id="PTHR35356:SF3">
    <property type="entry name" value="OS01G0156300 PROTEIN"/>
    <property type="match status" value="1"/>
</dbReference>
<sequence length="184" mass="19702">MAAAEEWRARIWDRALEAADRFGLANLRLVFAAGHLTPPMHAAGALRIGAAVTENLLEDATSNLAAAASLMAAAKLVALRGAAATPTEPLRSIEEITLDAEPDLRVALGRLRIATTRAGDAFLAVERGRSHMWMAYQLLDFEHLPGVDGFLEAERAAALHELGAAQALAMECNTLARAAYHLLR</sequence>
<evidence type="ECO:0000313" key="1">
    <source>
        <dbReference type="EMBL" id="TVT98762.1"/>
    </source>
</evidence>
<dbReference type="Gramene" id="TVT98762">
    <property type="protein sequence ID" value="TVT98762"/>
    <property type="gene ID" value="EJB05_55920"/>
</dbReference>
<protein>
    <submittedName>
        <fullName evidence="1">Uncharacterized protein</fullName>
    </submittedName>
</protein>
<dbReference type="EMBL" id="RWGY01000813">
    <property type="protein sequence ID" value="TVT98762.1"/>
    <property type="molecule type" value="Genomic_DNA"/>
</dbReference>
<name>A0A5J9SIF3_9POAL</name>
<keyword evidence="2" id="KW-1185">Reference proteome</keyword>
<evidence type="ECO:0000313" key="2">
    <source>
        <dbReference type="Proteomes" id="UP000324897"/>
    </source>
</evidence>
<dbReference type="PANTHER" id="PTHR35356">
    <property type="entry name" value="OS01G0156300 PROTEIN-RELATED"/>
    <property type="match status" value="1"/>
</dbReference>